<keyword evidence="3" id="KW-1185">Reference proteome</keyword>
<gene>
    <name evidence="2" type="ORF">ABIE13_001354</name>
</gene>
<dbReference type="InterPro" id="IPR050789">
    <property type="entry name" value="Diverse_Enzym_Activities"/>
</dbReference>
<dbReference type="Gene3D" id="3.40.710.10">
    <property type="entry name" value="DD-peptidase/beta-lactamase superfamily"/>
    <property type="match status" value="1"/>
</dbReference>
<dbReference type="Proteomes" id="UP001549320">
    <property type="component" value="Unassembled WGS sequence"/>
</dbReference>
<dbReference type="PANTHER" id="PTHR43283:SF7">
    <property type="entry name" value="BETA-LACTAMASE-RELATED DOMAIN-CONTAINING PROTEIN"/>
    <property type="match status" value="1"/>
</dbReference>
<feature type="domain" description="Beta-lactamase-related" evidence="1">
    <location>
        <begin position="96"/>
        <end position="399"/>
    </location>
</feature>
<name>A0ABV2Q5E6_9BURK</name>
<dbReference type="RefSeq" id="WP_354442237.1">
    <property type="nucleotide sequence ID" value="NZ_JBEPSH010000002.1"/>
</dbReference>
<dbReference type="InterPro" id="IPR001466">
    <property type="entry name" value="Beta-lactam-related"/>
</dbReference>
<dbReference type="PANTHER" id="PTHR43283">
    <property type="entry name" value="BETA-LACTAMASE-RELATED"/>
    <property type="match status" value="1"/>
</dbReference>
<proteinExistence type="predicted"/>
<dbReference type="SUPFAM" id="SSF56601">
    <property type="entry name" value="beta-lactamase/transpeptidase-like"/>
    <property type="match status" value="1"/>
</dbReference>
<evidence type="ECO:0000313" key="3">
    <source>
        <dbReference type="Proteomes" id="UP001549320"/>
    </source>
</evidence>
<comment type="caution">
    <text evidence="2">The sequence shown here is derived from an EMBL/GenBank/DDBJ whole genome shotgun (WGS) entry which is preliminary data.</text>
</comment>
<evidence type="ECO:0000259" key="1">
    <source>
        <dbReference type="Pfam" id="PF00144"/>
    </source>
</evidence>
<evidence type="ECO:0000313" key="2">
    <source>
        <dbReference type="EMBL" id="MET4576254.1"/>
    </source>
</evidence>
<dbReference type="Pfam" id="PF00144">
    <property type="entry name" value="Beta-lactamase"/>
    <property type="match status" value="1"/>
</dbReference>
<protein>
    <submittedName>
        <fullName evidence="2">CubicO group peptidase (Beta-lactamase class C family)</fullName>
    </submittedName>
</protein>
<dbReference type="EMBL" id="JBEPSH010000002">
    <property type="protein sequence ID" value="MET4576254.1"/>
    <property type="molecule type" value="Genomic_DNA"/>
</dbReference>
<sequence>MNADASSAAYAAAVMQGFPPAPEARISAQNWHEPAFLRWSLMNRSMQVPSVQIWRGDGPTSPLPEVPQELDALPVPGLDGTSAPLQQVLASLEVDAFLVLHRGRIVYERYFHNMLPRTLHGTASVSKSFMAVLCGILQGQKVLDFGAEAQYYVPELRGTAMGDASLQQLLDMQAGIQRSLIAGRDTSMGQQDGGVYEILGLLPLQPDSAADFYEFVLRKPPAGQHGRQFYYDNGTVEALAWVVRRATGRAIADLYSEYIFAPLGAQRDAFITVDRLGAEFTAGGLATTLRDMARFGEMLRHNGYWNGRQIVPEAFVADTRRGGDRALFAASPRHALMPTGSYRNCFFNMHDDMQGYTASGRYGQRIYVSPRAELVVAQFSSAGGAPPPHPFDGPTVLLQHALAAHFAA</sequence>
<accession>A0ABV2Q5E6</accession>
<dbReference type="InterPro" id="IPR012338">
    <property type="entry name" value="Beta-lactam/transpept-like"/>
</dbReference>
<reference evidence="2 3" key="1">
    <citation type="submission" date="2024-06" db="EMBL/GenBank/DDBJ databases">
        <title>Sorghum-associated microbial communities from plants grown in Nebraska, USA.</title>
        <authorList>
            <person name="Schachtman D."/>
        </authorList>
    </citation>
    <scope>NUCLEOTIDE SEQUENCE [LARGE SCALE GENOMIC DNA]</scope>
    <source>
        <strain evidence="2 3">2709</strain>
    </source>
</reference>
<organism evidence="2 3">
    <name type="scientific">Ottowia thiooxydans</name>
    <dbReference type="NCBI Taxonomy" id="219182"/>
    <lineage>
        <taxon>Bacteria</taxon>
        <taxon>Pseudomonadati</taxon>
        <taxon>Pseudomonadota</taxon>
        <taxon>Betaproteobacteria</taxon>
        <taxon>Burkholderiales</taxon>
        <taxon>Comamonadaceae</taxon>
        <taxon>Ottowia</taxon>
    </lineage>
</organism>